<dbReference type="SUPFAM" id="SSF46689">
    <property type="entry name" value="Homeodomain-like"/>
    <property type="match status" value="1"/>
</dbReference>
<evidence type="ECO:0000313" key="7">
    <source>
        <dbReference type="EMBL" id="MBB6553973.1"/>
    </source>
</evidence>
<dbReference type="GO" id="GO:0003700">
    <property type="term" value="F:DNA-binding transcription factor activity"/>
    <property type="evidence" value="ECO:0007669"/>
    <property type="project" value="TreeGrafter"/>
</dbReference>
<accession>A0A7X0P2C5</accession>
<dbReference type="Proteomes" id="UP000565579">
    <property type="component" value="Unassembled WGS sequence"/>
</dbReference>
<protein>
    <submittedName>
        <fullName evidence="7">AcrR family transcriptional regulator</fullName>
    </submittedName>
</protein>
<keyword evidence="3 5" id="KW-0238">DNA-binding</keyword>
<dbReference type="PRINTS" id="PR00455">
    <property type="entry name" value="HTHTETR"/>
</dbReference>
<dbReference type="EMBL" id="JACHMI010000001">
    <property type="protein sequence ID" value="MBB6553973.1"/>
    <property type="molecule type" value="Genomic_DNA"/>
</dbReference>
<dbReference type="InterPro" id="IPR036271">
    <property type="entry name" value="Tet_transcr_reg_TetR-rel_C_sf"/>
</dbReference>
<evidence type="ECO:0000313" key="8">
    <source>
        <dbReference type="Proteomes" id="UP000565579"/>
    </source>
</evidence>
<feature type="DNA-binding region" description="H-T-H motif" evidence="5">
    <location>
        <begin position="31"/>
        <end position="50"/>
    </location>
</feature>
<dbReference type="InterPro" id="IPR050109">
    <property type="entry name" value="HTH-type_TetR-like_transc_reg"/>
</dbReference>
<evidence type="ECO:0000256" key="3">
    <source>
        <dbReference type="ARBA" id="ARBA00023125"/>
    </source>
</evidence>
<dbReference type="PANTHER" id="PTHR30055:SF226">
    <property type="entry name" value="HTH-TYPE TRANSCRIPTIONAL REGULATOR PKSA"/>
    <property type="match status" value="1"/>
</dbReference>
<dbReference type="InterPro" id="IPR009057">
    <property type="entry name" value="Homeodomain-like_sf"/>
</dbReference>
<evidence type="ECO:0000256" key="2">
    <source>
        <dbReference type="ARBA" id="ARBA00023015"/>
    </source>
</evidence>
<organism evidence="7 8">
    <name type="scientific">Nonomuraea rubra</name>
    <dbReference type="NCBI Taxonomy" id="46180"/>
    <lineage>
        <taxon>Bacteria</taxon>
        <taxon>Bacillati</taxon>
        <taxon>Actinomycetota</taxon>
        <taxon>Actinomycetes</taxon>
        <taxon>Streptosporangiales</taxon>
        <taxon>Streptosporangiaceae</taxon>
        <taxon>Nonomuraea</taxon>
    </lineage>
</organism>
<feature type="domain" description="HTH tetR-type" evidence="6">
    <location>
        <begin position="8"/>
        <end position="68"/>
    </location>
</feature>
<dbReference type="AlphaFoldDB" id="A0A7X0P2C5"/>
<dbReference type="Gene3D" id="1.10.357.10">
    <property type="entry name" value="Tetracycline Repressor, domain 2"/>
    <property type="match status" value="1"/>
</dbReference>
<name>A0A7X0P2C5_9ACTN</name>
<dbReference type="InterPro" id="IPR039538">
    <property type="entry name" value="BetI_C"/>
</dbReference>
<keyword evidence="1" id="KW-0678">Repressor</keyword>
<sequence>MPKIVDHQARRLLIADAVHRIIDAKGMDSVSLREVAAEAGMSMGAVQYYFATKDEMLLVALQHLNARISLRVAAADQSDPLHLLRAGILEILPLDETRRFEARVGLAYLARSVVSAELGEAMRAGLPLVLEFYAGQIRAAQARGQLAAGLDADQEASALLALAQGLGQPALIGLYPPEAVVALVDRHLARLAPGDQGRAPLTPGD</sequence>
<dbReference type="RefSeq" id="WP_185108484.1">
    <property type="nucleotide sequence ID" value="NZ_JACHMI010000001.1"/>
</dbReference>
<dbReference type="PROSITE" id="PS50977">
    <property type="entry name" value="HTH_TETR_2"/>
    <property type="match status" value="1"/>
</dbReference>
<keyword evidence="2" id="KW-0805">Transcription regulation</keyword>
<reference evidence="7 8" key="1">
    <citation type="submission" date="2020-08" db="EMBL/GenBank/DDBJ databases">
        <title>Sequencing the genomes of 1000 actinobacteria strains.</title>
        <authorList>
            <person name="Klenk H.-P."/>
        </authorList>
    </citation>
    <scope>NUCLEOTIDE SEQUENCE [LARGE SCALE GENOMIC DNA]</scope>
    <source>
        <strain evidence="7 8">DSM 43768</strain>
    </source>
</reference>
<evidence type="ECO:0000256" key="5">
    <source>
        <dbReference type="PROSITE-ProRule" id="PRU00335"/>
    </source>
</evidence>
<dbReference type="InterPro" id="IPR001647">
    <property type="entry name" value="HTH_TetR"/>
</dbReference>
<dbReference type="PANTHER" id="PTHR30055">
    <property type="entry name" value="HTH-TYPE TRANSCRIPTIONAL REGULATOR RUTR"/>
    <property type="match status" value="1"/>
</dbReference>
<dbReference type="Pfam" id="PF13977">
    <property type="entry name" value="TetR_C_6"/>
    <property type="match status" value="1"/>
</dbReference>
<dbReference type="SUPFAM" id="SSF48498">
    <property type="entry name" value="Tetracyclin repressor-like, C-terminal domain"/>
    <property type="match status" value="1"/>
</dbReference>
<evidence type="ECO:0000259" key="6">
    <source>
        <dbReference type="PROSITE" id="PS50977"/>
    </source>
</evidence>
<dbReference type="GO" id="GO:0000976">
    <property type="term" value="F:transcription cis-regulatory region binding"/>
    <property type="evidence" value="ECO:0007669"/>
    <property type="project" value="TreeGrafter"/>
</dbReference>
<keyword evidence="4" id="KW-0804">Transcription</keyword>
<proteinExistence type="predicted"/>
<comment type="caution">
    <text evidence="7">The sequence shown here is derived from an EMBL/GenBank/DDBJ whole genome shotgun (WGS) entry which is preliminary data.</text>
</comment>
<gene>
    <name evidence="7" type="ORF">HD593_008768</name>
</gene>
<evidence type="ECO:0000256" key="1">
    <source>
        <dbReference type="ARBA" id="ARBA00022491"/>
    </source>
</evidence>
<dbReference type="Pfam" id="PF00440">
    <property type="entry name" value="TetR_N"/>
    <property type="match status" value="1"/>
</dbReference>
<evidence type="ECO:0000256" key="4">
    <source>
        <dbReference type="ARBA" id="ARBA00023163"/>
    </source>
</evidence>
<keyword evidence="8" id="KW-1185">Reference proteome</keyword>